<protein>
    <recommendedName>
        <fullName evidence="2">Antitoxin</fullName>
    </recommendedName>
</protein>
<dbReference type="Pfam" id="PF02604">
    <property type="entry name" value="PhdYeFM_antitox"/>
    <property type="match status" value="1"/>
</dbReference>
<dbReference type="RefSeq" id="WP_132553069.1">
    <property type="nucleotide sequence ID" value="NZ_SMBK01000015.1"/>
</dbReference>
<sequence>MQVTIHNAKTNLSKLIEAAKAGEEVVIVKGKTPVARIVAIAKTGSPSGLLKGKVTGDGPDFFEPMSEDELALWEGAA</sequence>
<dbReference type="InterPro" id="IPR036165">
    <property type="entry name" value="YefM-like_sf"/>
</dbReference>
<evidence type="ECO:0000256" key="2">
    <source>
        <dbReference type="RuleBase" id="RU362080"/>
    </source>
</evidence>
<gene>
    <name evidence="3" type="ORF">EV129_11526</name>
</gene>
<evidence type="ECO:0000256" key="1">
    <source>
        <dbReference type="ARBA" id="ARBA00009981"/>
    </source>
</evidence>
<accession>A0A4R3REX2</accession>
<dbReference type="NCBIfam" id="TIGR01552">
    <property type="entry name" value="phd_fam"/>
    <property type="match status" value="1"/>
</dbReference>
<evidence type="ECO:0000313" key="3">
    <source>
        <dbReference type="EMBL" id="TCU33521.1"/>
    </source>
</evidence>
<proteinExistence type="inferred from homology"/>
<organism evidence="3 4">
    <name type="scientific">Rhizobium azibense</name>
    <dbReference type="NCBI Taxonomy" id="1136135"/>
    <lineage>
        <taxon>Bacteria</taxon>
        <taxon>Pseudomonadati</taxon>
        <taxon>Pseudomonadota</taxon>
        <taxon>Alphaproteobacteria</taxon>
        <taxon>Hyphomicrobiales</taxon>
        <taxon>Rhizobiaceae</taxon>
        <taxon>Rhizobium/Agrobacterium group</taxon>
        <taxon>Rhizobium</taxon>
    </lineage>
</organism>
<comment type="similarity">
    <text evidence="1 2">Belongs to the phD/YefM antitoxin family.</text>
</comment>
<comment type="caution">
    <text evidence="3">The sequence shown here is derived from an EMBL/GenBank/DDBJ whole genome shotgun (WGS) entry which is preliminary data.</text>
</comment>
<dbReference type="AlphaFoldDB" id="A0A4R3REX2"/>
<reference evidence="3 4" key="1">
    <citation type="submission" date="2019-03" db="EMBL/GenBank/DDBJ databases">
        <title>Genomic Encyclopedia of Type Strains, Phase IV (KMG-V): Genome sequencing to study the core and pangenomes of soil and plant-associated prokaryotes.</title>
        <authorList>
            <person name="Whitman W."/>
        </authorList>
    </citation>
    <scope>NUCLEOTIDE SEQUENCE [LARGE SCALE GENOMIC DNA]</scope>
    <source>
        <strain evidence="3 4">IE4868</strain>
    </source>
</reference>
<dbReference type="Proteomes" id="UP000295507">
    <property type="component" value="Unassembled WGS sequence"/>
</dbReference>
<dbReference type="Gene3D" id="3.40.1620.10">
    <property type="entry name" value="YefM-like domain"/>
    <property type="match status" value="1"/>
</dbReference>
<dbReference type="InterPro" id="IPR006442">
    <property type="entry name" value="Antitoxin_Phd/YefM"/>
</dbReference>
<dbReference type="SUPFAM" id="SSF143120">
    <property type="entry name" value="YefM-like"/>
    <property type="match status" value="1"/>
</dbReference>
<dbReference type="EMBL" id="SMBK01000015">
    <property type="protein sequence ID" value="TCU33521.1"/>
    <property type="molecule type" value="Genomic_DNA"/>
</dbReference>
<comment type="function">
    <text evidence="2">Antitoxin component of a type II toxin-antitoxin (TA) system.</text>
</comment>
<evidence type="ECO:0000313" key="4">
    <source>
        <dbReference type="Proteomes" id="UP000295507"/>
    </source>
</evidence>
<name>A0A4R3REX2_9HYPH</name>